<evidence type="ECO:0000313" key="2">
    <source>
        <dbReference type="Proteomes" id="UP001054252"/>
    </source>
</evidence>
<keyword evidence="2" id="KW-1185">Reference proteome</keyword>
<dbReference type="InterPro" id="IPR032675">
    <property type="entry name" value="LRR_dom_sf"/>
</dbReference>
<dbReference type="Pfam" id="PF13855">
    <property type="entry name" value="LRR_8"/>
    <property type="match status" value="1"/>
</dbReference>
<sequence>MDGNYLRQADNITGHVIELHLRTTAPWEVGYFVYDYGANEAYERSMLGGKISPSLLHLKHLSYLDLSNNDFGGIQIPKFFGSLESLRYLNLSRANFGGEVPHHLGNLSNLKYLNLENDYYVVYVENLQVV</sequence>
<gene>
    <name evidence="1" type="ORF">SLEP1_g25994</name>
</gene>
<comment type="caution">
    <text evidence="1">The sequence shown here is derived from an EMBL/GenBank/DDBJ whole genome shotgun (WGS) entry which is preliminary data.</text>
</comment>
<evidence type="ECO:0000313" key="1">
    <source>
        <dbReference type="EMBL" id="GKV15192.1"/>
    </source>
</evidence>
<organism evidence="1 2">
    <name type="scientific">Rubroshorea leprosula</name>
    <dbReference type="NCBI Taxonomy" id="152421"/>
    <lineage>
        <taxon>Eukaryota</taxon>
        <taxon>Viridiplantae</taxon>
        <taxon>Streptophyta</taxon>
        <taxon>Embryophyta</taxon>
        <taxon>Tracheophyta</taxon>
        <taxon>Spermatophyta</taxon>
        <taxon>Magnoliopsida</taxon>
        <taxon>eudicotyledons</taxon>
        <taxon>Gunneridae</taxon>
        <taxon>Pentapetalae</taxon>
        <taxon>rosids</taxon>
        <taxon>malvids</taxon>
        <taxon>Malvales</taxon>
        <taxon>Dipterocarpaceae</taxon>
        <taxon>Rubroshorea</taxon>
    </lineage>
</organism>
<name>A0AAV5JNN2_9ROSI</name>
<reference evidence="1 2" key="1">
    <citation type="journal article" date="2021" name="Commun. Biol.">
        <title>The genome of Shorea leprosula (Dipterocarpaceae) highlights the ecological relevance of drought in aseasonal tropical rainforests.</title>
        <authorList>
            <person name="Ng K.K.S."/>
            <person name="Kobayashi M.J."/>
            <person name="Fawcett J.A."/>
            <person name="Hatakeyama M."/>
            <person name="Paape T."/>
            <person name="Ng C.H."/>
            <person name="Ang C.C."/>
            <person name="Tnah L.H."/>
            <person name="Lee C.T."/>
            <person name="Nishiyama T."/>
            <person name="Sese J."/>
            <person name="O'Brien M.J."/>
            <person name="Copetti D."/>
            <person name="Mohd Noor M.I."/>
            <person name="Ong R.C."/>
            <person name="Putra M."/>
            <person name="Sireger I.Z."/>
            <person name="Indrioko S."/>
            <person name="Kosugi Y."/>
            <person name="Izuno A."/>
            <person name="Isagi Y."/>
            <person name="Lee S.L."/>
            <person name="Shimizu K.K."/>
        </authorList>
    </citation>
    <scope>NUCLEOTIDE SEQUENCE [LARGE SCALE GENOMIC DNA]</scope>
    <source>
        <strain evidence="1">214</strain>
    </source>
</reference>
<protein>
    <submittedName>
        <fullName evidence="1">Uncharacterized protein</fullName>
    </submittedName>
</protein>
<accession>A0AAV5JNN2</accession>
<dbReference type="Gene3D" id="3.80.10.10">
    <property type="entry name" value="Ribonuclease Inhibitor"/>
    <property type="match status" value="1"/>
</dbReference>
<dbReference type="AlphaFoldDB" id="A0AAV5JNN2"/>
<dbReference type="EMBL" id="BPVZ01000042">
    <property type="protein sequence ID" value="GKV15192.1"/>
    <property type="molecule type" value="Genomic_DNA"/>
</dbReference>
<dbReference type="InterPro" id="IPR001611">
    <property type="entry name" value="Leu-rich_rpt"/>
</dbReference>
<dbReference type="Proteomes" id="UP001054252">
    <property type="component" value="Unassembled WGS sequence"/>
</dbReference>
<dbReference type="PANTHER" id="PTHR48058:SF28">
    <property type="entry name" value="OS04G0122000 PROTEIN"/>
    <property type="match status" value="1"/>
</dbReference>
<proteinExistence type="predicted"/>
<dbReference type="PANTHER" id="PTHR48058">
    <property type="entry name" value="LRR RECEPTOR-LIKE SERINE/THREONINE-PROTEIN KINASE FLS2-RELATED"/>
    <property type="match status" value="1"/>
</dbReference>
<dbReference type="SUPFAM" id="SSF52058">
    <property type="entry name" value="L domain-like"/>
    <property type="match status" value="1"/>
</dbReference>